<dbReference type="FunFam" id="3.40.630.30:FF:000064">
    <property type="entry name" value="GNAT family acetyltransferase"/>
    <property type="match status" value="1"/>
</dbReference>
<evidence type="ECO:0000256" key="1">
    <source>
        <dbReference type="ARBA" id="ARBA00008694"/>
    </source>
</evidence>
<reference evidence="6" key="2">
    <citation type="submission" date="2020-10" db="UniProtKB">
        <authorList>
            <consortium name="WormBaseParasite"/>
        </authorList>
    </citation>
    <scope>IDENTIFICATION</scope>
</reference>
<dbReference type="InterPro" id="IPR051016">
    <property type="entry name" value="Diverse_Substrate_AcTransf"/>
</dbReference>
<sequence length="162" mass="18493">MTLSSIQIHKLAPEHVKSVRMMIQELADFEKMPTGPKLTEEKLIEDLEKGHFFGFIALKGDEPAGMALCYLAYSTWEGVFLHMEDLYVRPQFRKHGLGRLLVVRVCQEAVEKGYKRVEWSVLDWNPARKFYEKLGATNMSSAEGWLSYRLAPEAIENVANSG</sequence>
<dbReference type="CDD" id="cd04301">
    <property type="entry name" value="NAT_SF"/>
    <property type="match status" value="1"/>
</dbReference>
<accession>A0A7E4ZTS0</accession>
<comment type="similarity">
    <text evidence="1">Belongs to the acetyltransferase family.</text>
</comment>
<dbReference type="InterPro" id="IPR016181">
    <property type="entry name" value="Acyl_CoA_acyltransferase"/>
</dbReference>
<evidence type="ECO:0000313" key="5">
    <source>
        <dbReference type="Proteomes" id="UP000492821"/>
    </source>
</evidence>
<keyword evidence="5" id="KW-1185">Reference proteome</keyword>
<dbReference type="AlphaFoldDB" id="A0A7E4ZTS0"/>
<protein>
    <submittedName>
        <fullName evidence="6">N-acetyltransferase domain-containing protein</fullName>
    </submittedName>
</protein>
<dbReference type="Gene3D" id="3.40.630.30">
    <property type="match status" value="1"/>
</dbReference>
<dbReference type="SUPFAM" id="SSF55729">
    <property type="entry name" value="Acyl-CoA N-acyltransferases (Nat)"/>
    <property type="match status" value="1"/>
</dbReference>
<dbReference type="Pfam" id="PF00583">
    <property type="entry name" value="Acetyltransf_1"/>
    <property type="match status" value="1"/>
</dbReference>
<keyword evidence="3" id="KW-0012">Acyltransferase</keyword>
<organism evidence="5 6">
    <name type="scientific">Panagrellus redivivus</name>
    <name type="common">Microworm</name>
    <dbReference type="NCBI Taxonomy" id="6233"/>
    <lineage>
        <taxon>Eukaryota</taxon>
        <taxon>Metazoa</taxon>
        <taxon>Ecdysozoa</taxon>
        <taxon>Nematoda</taxon>
        <taxon>Chromadorea</taxon>
        <taxon>Rhabditida</taxon>
        <taxon>Tylenchina</taxon>
        <taxon>Panagrolaimomorpha</taxon>
        <taxon>Panagrolaimoidea</taxon>
        <taxon>Panagrolaimidae</taxon>
        <taxon>Panagrellus</taxon>
    </lineage>
</organism>
<dbReference type="InterPro" id="IPR000182">
    <property type="entry name" value="GNAT_dom"/>
</dbReference>
<evidence type="ECO:0000259" key="4">
    <source>
        <dbReference type="PROSITE" id="PS51186"/>
    </source>
</evidence>
<name>A0A7E4ZTS0_PANRE</name>
<evidence type="ECO:0000256" key="2">
    <source>
        <dbReference type="ARBA" id="ARBA00022679"/>
    </source>
</evidence>
<keyword evidence="2" id="KW-0808">Transferase</keyword>
<feature type="domain" description="N-acetyltransferase" evidence="4">
    <location>
        <begin position="6"/>
        <end position="155"/>
    </location>
</feature>
<proteinExistence type="inferred from homology"/>
<dbReference type="PANTHER" id="PTHR10545">
    <property type="entry name" value="DIAMINE N-ACETYLTRANSFERASE"/>
    <property type="match status" value="1"/>
</dbReference>
<evidence type="ECO:0000313" key="6">
    <source>
        <dbReference type="WBParaSite" id="Pan_g16812.t1"/>
    </source>
</evidence>
<dbReference type="WBParaSite" id="Pan_g16812.t1">
    <property type="protein sequence ID" value="Pan_g16812.t1"/>
    <property type="gene ID" value="Pan_g16812"/>
</dbReference>
<evidence type="ECO:0000256" key="3">
    <source>
        <dbReference type="ARBA" id="ARBA00023315"/>
    </source>
</evidence>
<dbReference type="GO" id="GO:0008080">
    <property type="term" value="F:N-acetyltransferase activity"/>
    <property type="evidence" value="ECO:0007669"/>
    <property type="project" value="TreeGrafter"/>
</dbReference>
<dbReference type="PROSITE" id="PS51186">
    <property type="entry name" value="GNAT"/>
    <property type="match status" value="1"/>
</dbReference>
<reference evidence="5" key="1">
    <citation type="journal article" date="2013" name="Genetics">
        <title>The draft genome and transcriptome of Panagrellus redivivus are shaped by the harsh demands of a free-living lifestyle.</title>
        <authorList>
            <person name="Srinivasan J."/>
            <person name="Dillman A.R."/>
            <person name="Macchietto M.G."/>
            <person name="Heikkinen L."/>
            <person name="Lakso M."/>
            <person name="Fracchia K.M."/>
            <person name="Antoshechkin I."/>
            <person name="Mortazavi A."/>
            <person name="Wong G."/>
            <person name="Sternberg P.W."/>
        </authorList>
    </citation>
    <scope>NUCLEOTIDE SEQUENCE [LARGE SCALE GENOMIC DNA]</scope>
    <source>
        <strain evidence="5">MT8872</strain>
    </source>
</reference>
<dbReference type="Proteomes" id="UP000492821">
    <property type="component" value="Unassembled WGS sequence"/>
</dbReference>
<dbReference type="PANTHER" id="PTHR10545:SF29">
    <property type="entry name" value="GH14572P-RELATED"/>
    <property type="match status" value="1"/>
</dbReference>